<comment type="pathway">
    <text evidence="3 14">Protein modification; protein ubiquitination.</text>
</comment>
<keyword evidence="7 13" id="KW-0863">Zinc-finger</keyword>
<evidence type="ECO:0000256" key="15">
    <source>
        <dbReference type="SAM" id="Coils"/>
    </source>
</evidence>
<evidence type="ECO:0000313" key="19">
    <source>
        <dbReference type="Proteomes" id="UP001491310"/>
    </source>
</evidence>
<feature type="compositionally biased region" description="Basic and acidic residues" evidence="16">
    <location>
        <begin position="730"/>
        <end position="740"/>
    </location>
</feature>
<feature type="region of interest" description="Disordered" evidence="16">
    <location>
        <begin position="259"/>
        <end position="279"/>
    </location>
</feature>
<name>A0ABR2YZQ1_9CHLO</name>
<dbReference type="SUPFAM" id="SSF57850">
    <property type="entry name" value="RING/U-box"/>
    <property type="match status" value="1"/>
</dbReference>
<accession>A0ABR2YZQ1</accession>
<keyword evidence="6 14" id="KW-0479">Metal-binding</keyword>
<feature type="coiled-coil region" evidence="15">
    <location>
        <begin position="555"/>
        <end position="634"/>
    </location>
</feature>
<evidence type="ECO:0000256" key="5">
    <source>
        <dbReference type="ARBA" id="ARBA00022679"/>
    </source>
</evidence>
<dbReference type="InterPro" id="IPR017907">
    <property type="entry name" value="Znf_RING_CS"/>
</dbReference>
<evidence type="ECO:0000313" key="18">
    <source>
        <dbReference type="EMBL" id="KAK9916870.1"/>
    </source>
</evidence>
<evidence type="ECO:0000256" key="10">
    <source>
        <dbReference type="ARBA" id="ARBA00022853"/>
    </source>
</evidence>
<keyword evidence="5 14" id="KW-0808">Transferase</keyword>
<dbReference type="InterPro" id="IPR001841">
    <property type="entry name" value="Znf_RING"/>
</dbReference>
<proteinExistence type="inferred from homology"/>
<evidence type="ECO:0000256" key="9">
    <source>
        <dbReference type="ARBA" id="ARBA00022833"/>
    </source>
</evidence>
<keyword evidence="12 14" id="KW-0539">Nucleus</keyword>
<feature type="domain" description="RING-type" evidence="17">
    <location>
        <begin position="791"/>
        <end position="829"/>
    </location>
</feature>
<evidence type="ECO:0000256" key="6">
    <source>
        <dbReference type="ARBA" id="ARBA00022723"/>
    </source>
</evidence>
<keyword evidence="9 14" id="KW-0862">Zinc</keyword>
<keyword evidence="10 14" id="KW-0156">Chromatin regulator</keyword>
<dbReference type="PANTHER" id="PTHR23163:SF0">
    <property type="entry name" value="E3 UBIQUITIN-PROTEIN LIGASE BRE1"/>
    <property type="match status" value="1"/>
</dbReference>
<reference evidence="18 19" key="1">
    <citation type="journal article" date="2024" name="Nat. Commun.">
        <title>Phylogenomics reveals the evolutionary origins of lichenization in chlorophyte algae.</title>
        <authorList>
            <person name="Puginier C."/>
            <person name="Libourel C."/>
            <person name="Otte J."/>
            <person name="Skaloud P."/>
            <person name="Haon M."/>
            <person name="Grisel S."/>
            <person name="Petersen M."/>
            <person name="Berrin J.G."/>
            <person name="Delaux P.M."/>
            <person name="Dal Grande F."/>
            <person name="Keller J."/>
        </authorList>
    </citation>
    <scope>NUCLEOTIDE SEQUENCE [LARGE SCALE GENOMIC DNA]</scope>
    <source>
        <strain evidence="18 19">SAG 216-7</strain>
    </source>
</reference>
<dbReference type="Proteomes" id="UP001491310">
    <property type="component" value="Unassembled WGS sequence"/>
</dbReference>
<feature type="coiled-coil region" evidence="15">
    <location>
        <begin position="377"/>
        <end position="476"/>
    </location>
</feature>
<comment type="caution">
    <text evidence="18">The sequence shown here is derived from an EMBL/GenBank/DDBJ whole genome shotgun (WGS) entry which is preliminary data.</text>
</comment>
<evidence type="ECO:0000256" key="2">
    <source>
        <dbReference type="ARBA" id="ARBA00004123"/>
    </source>
</evidence>
<feature type="region of interest" description="Disordered" evidence="16">
    <location>
        <begin position="713"/>
        <end position="740"/>
    </location>
</feature>
<dbReference type="PROSITE" id="PS50089">
    <property type="entry name" value="ZF_RING_2"/>
    <property type="match status" value="1"/>
</dbReference>
<evidence type="ECO:0000256" key="12">
    <source>
        <dbReference type="ARBA" id="ARBA00023242"/>
    </source>
</evidence>
<dbReference type="InterPro" id="IPR013956">
    <property type="entry name" value="E3_ubiquit_lig_Bre1"/>
</dbReference>
<gene>
    <name evidence="18" type="ORF">WJX75_008177</name>
</gene>
<evidence type="ECO:0000256" key="4">
    <source>
        <dbReference type="ARBA" id="ARBA00005555"/>
    </source>
</evidence>
<evidence type="ECO:0000259" key="17">
    <source>
        <dbReference type="PROSITE" id="PS50089"/>
    </source>
</evidence>
<dbReference type="EMBL" id="JALJOT010000003">
    <property type="protein sequence ID" value="KAK9916870.1"/>
    <property type="molecule type" value="Genomic_DNA"/>
</dbReference>
<dbReference type="PANTHER" id="PTHR23163">
    <property type="entry name" value="RING FINGER PROTEIN-RELATED"/>
    <property type="match status" value="1"/>
</dbReference>
<protein>
    <recommendedName>
        <fullName evidence="14">E3 ubiquitin protein ligase</fullName>
        <ecNumber evidence="14">2.3.2.27</ecNumber>
    </recommendedName>
</protein>
<evidence type="ECO:0000256" key="3">
    <source>
        <dbReference type="ARBA" id="ARBA00004906"/>
    </source>
</evidence>
<evidence type="ECO:0000256" key="16">
    <source>
        <dbReference type="SAM" id="MobiDB-lite"/>
    </source>
</evidence>
<dbReference type="Gene3D" id="3.30.40.10">
    <property type="entry name" value="Zinc/RING finger domain, C3HC4 (zinc finger)"/>
    <property type="match status" value="1"/>
</dbReference>
<feature type="coiled-coil region" evidence="15">
    <location>
        <begin position="6"/>
        <end position="40"/>
    </location>
</feature>
<comment type="similarity">
    <text evidence="4 14">Belongs to the BRE1 family.</text>
</comment>
<comment type="subcellular location">
    <subcellularLocation>
        <location evidence="2 14">Nucleus</location>
    </subcellularLocation>
</comment>
<dbReference type="CDD" id="cd16499">
    <property type="entry name" value="RING-HC_Bre1-like"/>
    <property type="match status" value="1"/>
</dbReference>
<feature type="region of interest" description="Disordered" evidence="16">
    <location>
        <begin position="65"/>
        <end position="91"/>
    </location>
</feature>
<organism evidence="18 19">
    <name type="scientific">Coccomyxa subellipsoidea</name>
    <dbReference type="NCBI Taxonomy" id="248742"/>
    <lineage>
        <taxon>Eukaryota</taxon>
        <taxon>Viridiplantae</taxon>
        <taxon>Chlorophyta</taxon>
        <taxon>core chlorophytes</taxon>
        <taxon>Trebouxiophyceae</taxon>
        <taxon>Trebouxiophyceae incertae sedis</taxon>
        <taxon>Coccomyxaceae</taxon>
        <taxon>Coccomyxa</taxon>
    </lineage>
</organism>
<dbReference type="PROSITE" id="PS00518">
    <property type="entry name" value="ZF_RING_1"/>
    <property type="match status" value="1"/>
</dbReference>
<comment type="catalytic activity">
    <reaction evidence="1 14">
        <text>S-ubiquitinyl-[E2 ubiquitin-conjugating enzyme]-L-cysteine + [acceptor protein]-L-lysine = [E2 ubiquitin-conjugating enzyme]-L-cysteine + N(6)-ubiquitinyl-[acceptor protein]-L-lysine.</text>
        <dbReference type="EC" id="2.3.2.27"/>
    </reaction>
</comment>
<feature type="compositionally biased region" description="Polar residues" evidence="16">
    <location>
        <begin position="70"/>
        <end position="88"/>
    </location>
</feature>
<dbReference type="SMART" id="SM00184">
    <property type="entry name" value="RING"/>
    <property type="match status" value="1"/>
</dbReference>
<keyword evidence="11 14" id="KW-0175">Coiled coil</keyword>
<evidence type="ECO:0000256" key="14">
    <source>
        <dbReference type="RuleBase" id="RU365038"/>
    </source>
</evidence>
<evidence type="ECO:0000256" key="11">
    <source>
        <dbReference type="ARBA" id="ARBA00023054"/>
    </source>
</evidence>
<sequence>MLTYQNSKLSAQLEVQRKEIAALEAKMSQMDNKQIDYEQTLSCVDRLWTQLNDDISFLAKRTALDEDTSDAPSNSGQDHLTSNGSSSGDVLPNITDPFLQRLVRSHSAASKVVAAKSKELTEDATDVETALLRRSEATKACLARLLDLQRQQEQRVAELASSLGKDAGSALQDEVKRALSEAAAARRELDAQKAINRALDEQQRTLDDQRMKDEVTIRDLTNELADKSEQVATTQRKLVLARTNSVADGPPLSIKPELKQEASASQPHDSNARAAVDAEENRKLLEKREAELDAEKESNLKLQREMRDLQESIAKGSFVPESQLYQQAQREVHAAREDMERQRLLINTLQQERAGFQSRQQSQELQVKQGEHAMRMLALANKREQDLEKELQRTRAAADDADLKWQSERHRMGQTRTQAELQQHVEALQKEKKVLQANVTLHKAAADRAEEARQEAQALVTALKTKEIELEHLQHKLAKKDSVIEEARSSEAEAKVKAQDLQVFVEVLLNCSEDPREILDIRTSEARLRTQVDSLQSRLDGPEYLAALGASKQSEVKAKQDADALRKENDGLRLEISKWDRQAAELKAELASAKETSGAYVQEIEVISEAFEEMQKQNQRLLQQMTERDEVSNQLVTERIKSGHAAAAHKQEQAAAAAARQRAEQTAAMLQERVNDLQAKLQASIEEAAALRERSHGLAAQLDSAAREAREATEALRSREAALEAAQRTAAERKRAADEEAERLARERVKRQRLEEDVKVANSKVERLRRSGGGGGGDAEELEAMRTLLRCNVCHERQKDVIITKCWHIFCSHCIRKNLETRNRKCPGCGAAFGQHDVKQFFFT</sequence>
<feature type="coiled-coil region" evidence="15">
    <location>
        <begin position="168"/>
        <end position="237"/>
    </location>
</feature>
<evidence type="ECO:0000256" key="1">
    <source>
        <dbReference type="ARBA" id="ARBA00000900"/>
    </source>
</evidence>
<dbReference type="Pfam" id="PF13923">
    <property type="entry name" value="zf-C3HC4_2"/>
    <property type="match status" value="1"/>
</dbReference>
<keyword evidence="8 14" id="KW-0833">Ubl conjugation pathway</keyword>
<feature type="compositionally biased region" description="Basic and acidic residues" evidence="16">
    <location>
        <begin position="713"/>
        <end position="722"/>
    </location>
</feature>
<keyword evidence="19" id="KW-1185">Reference proteome</keyword>
<dbReference type="InterPro" id="IPR013083">
    <property type="entry name" value="Znf_RING/FYVE/PHD"/>
</dbReference>
<evidence type="ECO:0000256" key="7">
    <source>
        <dbReference type="ARBA" id="ARBA00022771"/>
    </source>
</evidence>
<evidence type="ECO:0000256" key="13">
    <source>
        <dbReference type="PROSITE-ProRule" id="PRU00175"/>
    </source>
</evidence>
<evidence type="ECO:0000256" key="8">
    <source>
        <dbReference type="ARBA" id="ARBA00022786"/>
    </source>
</evidence>
<dbReference type="EC" id="2.3.2.27" evidence="14"/>